<evidence type="ECO:0000256" key="1">
    <source>
        <dbReference type="ARBA" id="ARBA00004651"/>
    </source>
</evidence>
<evidence type="ECO:0000256" key="5">
    <source>
        <dbReference type="ARBA" id="ARBA00022741"/>
    </source>
</evidence>
<evidence type="ECO:0000256" key="8">
    <source>
        <dbReference type="ARBA" id="ARBA00023136"/>
    </source>
</evidence>
<reference evidence="13" key="1">
    <citation type="submission" date="2017-02" db="EMBL/GenBank/DDBJ databases">
        <title>Delineation of Paenibacillus larvae strains originating from foulbrood outbreaks.</title>
        <authorList>
            <person name="Beims H."/>
            <person name="Bunk B."/>
            <person name="Sproeer C."/>
            <person name="Mohr K.I."/>
            <person name="Pradella S."/>
            <person name="Guenther G."/>
            <person name="Rohde M."/>
            <person name="von der Ohe W."/>
            <person name="Steinert M."/>
        </authorList>
    </citation>
    <scope>NUCLEOTIDE SEQUENCE [LARGE SCALE GENOMIC DNA]</scope>
    <source>
        <strain evidence="13">Eric_III</strain>
    </source>
</reference>
<evidence type="ECO:0000256" key="9">
    <source>
        <dbReference type="SAM" id="Phobius"/>
    </source>
</evidence>
<dbReference type="GO" id="GO:0016887">
    <property type="term" value="F:ATP hydrolysis activity"/>
    <property type="evidence" value="ECO:0007669"/>
    <property type="project" value="InterPro"/>
</dbReference>
<gene>
    <name evidence="12" type="primary">yheI_2</name>
    <name evidence="12" type="ORF">ERICIII_04616</name>
</gene>
<dbReference type="Proteomes" id="UP000239833">
    <property type="component" value="Chromosome"/>
</dbReference>
<dbReference type="Gene3D" id="1.20.1560.10">
    <property type="entry name" value="ABC transporter type 1, transmembrane domain"/>
    <property type="match status" value="1"/>
</dbReference>
<dbReference type="Pfam" id="PF00005">
    <property type="entry name" value="ABC_tran"/>
    <property type="match status" value="1"/>
</dbReference>
<comment type="subcellular location">
    <subcellularLocation>
        <location evidence="1">Cell membrane</location>
        <topology evidence="1">Multi-pass membrane protein</topology>
    </subcellularLocation>
</comment>
<dbReference type="InterPro" id="IPR003439">
    <property type="entry name" value="ABC_transporter-like_ATP-bd"/>
</dbReference>
<feature type="transmembrane region" description="Helical" evidence="9">
    <location>
        <begin position="60"/>
        <end position="89"/>
    </location>
</feature>
<feature type="domain" description="ABC transporter" evidence="10">
    <location>
        <begin position="337"/>
        <end position="572"/>
    </location>
</feature>
<dbReference type="RefSeq" id="WP_077996294.1">
    <property type="nucleotide sequence ID" value="NZ_CP019655.1"/>
</dbReference>
<sequence>MLSILYKLRWFFRQHWKRYTIAVVLLILVGVGDIIPPQIVGRVVDGIQQGTITYGRLAELLLFTLGLTFIIYGITYVWMYQLFGGAYWVERILRSRLMKHFMRMTPTFYERNRTGDLMARATNDLKAVSITAGFGILTLVDSTAFMIVILCTMGFAISWKLTFAALLPLPFIALAMKVYGKTIHERYTKAQDAFGDMNDQVLESVSGVRVIRAYVQEQEDRNRFRDITEDVYAKNASVARIDALFDPTIKVLVGISYMIGLGYGAYLVFQNSITLGDLVTFNVYLGMLIWPMFALGELINVMQRGSASMDRVNETLGYPEDVSERPHPTYVDSPETIEFEDVTFRYPSSTVDNLKHVSFTLKRGQTLGIVGRTGSGKSTLIKQLMREYPGLKGSIRISGVPIEHLSLEQLHGWIGYVPQEQLLFSKTVRENILFGKSGGSDGDVQKAIQDASFSQDIETLSQGLETLVGEKGVALSGGQKQRVSLSRALIGDPEILILDDAMSAVDARTEARIIENIRRERLGKTTLISTHRLSAVEHADWIIVMEDGRIAEQGTHEDLLALGGWYREQFERQQVESNLSEAEVNA</sequence>
<feature type="transmembrane region" description="Helical" evidence="9">
    <location>
        <begin position="127"/>
        <end position="155"/>
    </location>
</feature>
<keyword evidence="5" id="KW-0547">Nucleotide-binding</keyword>
<keyword evidence="4 9" id="KW-0812">Transmembrane</keyword>
<dbReference type="Gene3D" id="3.40.50.300">
    <property type="entry name" value="P-loop containing nucleotide triphosphate hydrolases"/>
    <property type="match status" value="1"/>
</dbReference>
<dbReference type="EMBL" id="CP019655">
    <property type="protein sequence ID" value="AVF28627.1"/>
    <property type="molecule type" value="Genomic_DNA"/>
</dbReference>
<dbReference type="InterPro" id="IPR003593">
    <property type="entry name" value="AAA+_ATPase"/>
</dbReference>
<feature type="transmembrane region" description="Helical" evidence="9">
    <location>
        <begin position="21"/>
        <end position="40"/>
    </location>
</feature>
<dbReference type="PANTHER" id="PTHR43394">
    <property type="entry name" value="ATP-DEPENDENT PERMEASE MDL1, MITOCHONDRIAL"/>
    <property type="match status" value="1"/>
</dbReference>
<feature type="transmembrane region" description="Helical" evidence="9">
    <location>
        <begin position="161"/>
        <end position="179"/>
    </location>
</feature>
<keyword evidence="8 9" id="KW-0472">Membrane</keyword>
<organism evidence="12 13">
    <name type="scientific">Paenibacillus larvae subsp. larvae</name>
    <dbReference type="NCBI Taxonomy" id="147375"/>
    <lineage>
        <taxon>Bacteria</taxon>
        <taxon>Bacillati</taxon>
        <taxon>Bacillota</taxon>
        <taxon>Bacilli</taxon>
        <taxon>Bacillales</taxon>
        <taxon>Paenibacillaceae</taxon>
        <taxon>Paenibacillus</taxon>
    </lineage>
</organism>
<evidence type="ECO:0000256" key="2">
    <source>
        <dbReference type="ARBA" id="ARBA00022448"/>
    </source>
</evidence>
<dbReference type="Pfam" id="PF00664">
    <property type="entry name" value="ABC_membrane"/>
    <property type="match status" value="1"/>
</dbReference>
<dbReference type="GO" id="GO:0005886">
    <property type="term" value="C:plasma membrane"/>
    <property type="evidence" value="ECO:0007669"/>
    <property type="project" value="UniProtKB-SubCell"/>
</dbReference>
<evidence type="ECO:0000256" key="4">
    <source>
        <dbReference type="ARBA" id="ARBA00022692"/>
    </source>
</evidence>
<keyword evidence="3" id="KW-1003">Cell membrane</keyword>
<dbReference type="SMART" id="SM00382">
    <property type="entry name" value="AAA"/>
    <property type="match status" value="1"/>
</dbReference>
<evidence type="ECO:0000313" key="13">
    <source>
        <dbReference type="Proteomes" id="UP000239833"/>
    </source>
</evidence>
<evidence type="ECO:0000256" key="3">
    <source>
        <dbReference type="ARBA" id="ARBA00022475"/>
    </source>
</evidence>
<accession>A0A2L1U6R6</accession>
<dbReference type="AlphaFoldDB" id="A0A2L1U6R6"/>
<protein>
    <submittedName>
        <fullName evidence="12">Putative multidrug resistance ABC transporter ATP-binding/permease protein YheI</fullName>
    </submittedName>
</protein>
<evidence type="ECO:0000256" key="6">
    <source>
        <dbReference type="ARBA" id="ARBA00022840"/>
    </source>
</evidence>
<dbReference type="CDD" id="cd18541">
    <property type="entry name" value="ABC_6TM_TmrB_like"/>
    <property type="match status" value="1"/>
</dbReference>
<dbReference type="GO" id="GO:0015421">
    <property type="term" value="F:ABC-type oligopeptide transporter activity"/>
    <property type="evidence" value="ECO:0007669"/>
    <property type="project" value="TreeGrafter"/>
</dbReference>
<dbReference type="InterPro" id="IPR036640">
    <property type="entry name" value="ABC1_TM_sf"/>
</dbReference>
<dbReference type="STRING" id="147375.BXP28_17770"/>
<keyword evidence="7 9" id="KW-1133">Transmembrane helix</keyword>
<keyword evidence="2" id="KW-0813">Transport</keyword>
<dbReference type="InterPro" id="IPR017871">
    <property type="entry name" value="ABC_transporter-like_CS"/>
</dbReference>
<dbReference type="FunFam" id="1.20.1560.10:FF:000011">
    <property type="entry name" value="Multidrug ABC transporter ATP-binding protein"/>
    <property type="match status" value="1"/>
</dbReference>
<keyword evidence="6 12" id="KW-0067">ATP-binding</keyword>
<dbReference type="SUPFAM" id="SSF52540">
    <property type="entry name" value="P-loop containing nucleoside triphosphate hydrolases"/>
    <property type="match status" value="1"/>
</dbReference>
<dbReference type="InterPro" id="IPR039421">
    <property type="entry name" value="Type_1_exporter"/>
</dbReference>
<dbReference type="SUPFAM" id="SSF90123">
    <property type="entry name" value="ABC transporter transmembrane region"/>
    <property type="match status" value="1"/>
</dbReference>
<feature type="transmembrane region" description="Helical" evidence="9">
    <location>
        <begin position="249"/>
        <end position="269"/>
    </location>
</feature>
<feature type="transmembrane region" description="Helical" evidence="9">
    <location>
        <begin position="281"/>
        <end position="301"/>
    </location>
</feature>
<feature type="domain" description="ABC transmembrane type-1" evidence="11">
    <location>
        <begin position="21"/>
        <end position="304"/>
    </location>
</feature>
<dbReference type="FunFam" id="3.40.50.300:FF:000221">
    <property type="entry name" value="Multidrug ABC transporter ATP-binding protein"/>
    <property type="match status" value="1"/>
</dbReference>
<dbReference type="GeneID" id="64220907"/>
<dbReference type="PROSITE" id="PS50893">
    <property type="entry name" value="ABC_TRANSPORTER_2"/>
    <property type="match status" value="1"/>
</dbReference>
<dbReference type="PROSITE" id="PS00211">
    <property type="entry name" value="ABC_TRANSPORTER_1"/>
    <property type="match status" value="1"/>
</dbReference>
<dbReference type="PROSITE" id="PS50929">
    <property type="entry name" value="ABC_TM1F"/>
    <property type="match status" value="1"/>
</dbReference>
<dbReference type="InterPro" id="IPR011527">
    <property type="entry name" value="ABC1_TM_dom"/>
</dbReference>
<dbReference type="InterPro" id="IPR027417">
    <property type="entry name" value="P-loop_NTPase"/>
</dbReference>
<proteinExistence type="predicted"/>
<evidence type="ECO:0000259" key="10">
    <source>
        <dbReference type="PROSITE" id="PS50893"/>
    </source>
</evidence>
<evidence type="ECO:0000259" key="11">
    <source>
        <dbReference type="PROSITE" id="PS50929"/>
    </source>
</evidence>
<dbReference type="PANTHER" id="PTHR43394:SF1">
    <property type="entry name" value="ATP-BINDING CASSETTE SUB-FAMILY B MEMBER 10, MITOCHONDRIAL"/>
    <property type="match status" value="1"/>
</dbReference>
<evidence type="ECO:0000256" key="7">
    <source>
        <dbReference type="ARBA" id="ARBA00022989"/>
    </source>
</evidence>
<dbReference type="GO" id="GO:0005524">
    <property type="term" value="F:ATP binding"/>
    <property type="evidence" value="ECO:0007669"/>
    <property type="project" value="UniProtKB-KW"/>
</dbReference>
<evidence type="ECO:0000313" key="12">
    <source>
        <dbReference type="EMBL" id="AVF28627.1"/>
    </source>
</evidence>
<name>A0A2L1U6R6_9BACL</name>